<name>A0AAN7QHH5_9MYRT</name>
<reference evidence="1 2" key="1">
    <citation type="journal article" date="2023" name="Hortic Res">
        <title>Pangenome of water caltrop reveals structural variations and asymmetric subgenome divergence after allopolyploidization.</title>
        <authorList>
            <person name="Zhang X."/>
            <person name="Chen Y."/>
            <person name="Wang L."/>
            <person name="Yuan Y."/>
            <person name="Fang M."/>
            <person name="Shi L."/>
            <person name="Lu R."/>
            <person name="Comes H.P."/>
            <person name="Ma Y."/>
            <person name="Chen Y."/>
            <person name="Huang G."/>
            <person name="Zhou Y."/>
            <person name="Zheng Z."/>
            <person name="Qiu Y."/>
        </authorList>
    </citation>
    <scope>NUCLEOTIDE SEQUENCE [LARGE SCALE GENOMIC DNA]</scope>
    <source>
        <tissue evidence="1">Roots</tissue>
    </source>
</reference>
<proteinExistence type="predicted"/>
<dbReference type="EMBL" id="JAXIOK010000006">
    <property type="protein sequence ID" value="KAK4767869.1"/>
    <property type="molecule type" value="Genomic_DNA"/>
</dbReference>
<organism evidence="1 2">
    <name type="scientific">Trapa incisa</name>
    <dbReference type="NCBI Taxonomy" id="236973"/>
    <lineage>
        <taxon>Eukaryota</taxon>
        <taxon>Viridiplantae</taxon>
        <taxon>Streptophyta</taxon>
        <taxon>Embryophyta</taxon>
        <taxon>Tracheophyta</taxon>
        <taxon>Spermatophyta</taxon>
        <taxon>Magnoliopsida</taxon>
        <taxon>eudicotyledons</taxon>
        <taxon>Gunneridae</taxon>
        <taxon>Pentapetalae</taxon>
        <taxon>rosids</taxon>
        <taxon>malvids</taxon>
        <taxon>Myrtales</taxon>
        <taxon>Lythraceae</taxon>
        <taxon>Trapa</taxon>
    </lineage>
</organism>
<dbReference type="Proteomes" id="UP001345219">
    <property type="component" value="Chromosome 3"/>
</dbReference>
<evidence type="ECO:0000313" key="2">
    <source>
        <dbReference type="Proteomes" id="UP001345219"/>
    </source>
</evidence>
<gene>
    <name evidence="1" type="ORF">SAY87_003010</name>
</gene>
<comment type="caution">
    <text evidence="1">The sequence shown here is derived from an EMBL/GenBank/DDBJ whole genome shotgun (WGS) entry which is preliminary data.</text>
</comment>
<dbReference type="AlphaFoldDB" id="A0AAN7QHH5"/>
<protein>
    <submittedName>
        <fullName evidence="1">Uncharacterized protein</fullName>
    </submittedName>
</protein>
<keyword evidence="2" id="KW-1185">Reference proteome</keyword>
<sequence>MNHASIAMNLYYHSKGRNHWNCDFRASGLTVMTDPITQHNTLLILVANCEFGILYPLPQWLGLVAQLATLEAIDMDLASPSPWDRGRQDVGDVSVSPCFGRPCFRSPLLRPSFLKRLASTSPLARWHNKSHCSPALANVNDCHRFSSSQSISAT</sequence>
<accession>A0AAN7QHH5</accession>
<evidence type="ECO:0000313" key="1">
    <source>
        <dbReference type="EMBL" id="KAK4767869.1"/>
    </source>
</evidence>